<dbReference type="Gene3D" id="3.40.190.10">
    <property type="entry name" value="Periplasmic binding protein-like II"/>
    <property type="match status" value="2"/>
</dbReference>
<accession>A0ABS5ZHV2</accession>
<evidence type="ECO:0000313" key="1">
    <source>
        <dbReference type="EMBL" id="MBU2713510.1"/>
    </source>
</evidence>
<dbReference type="SUPFAM" id="SSF53850">
    <property type="entry name" value="Periplasmic binding protein-like II"/>
    <property type="match status" value="1"/>
</dbReference>
<proteinExistence type="predicted"/>
<sequence>MSKSSTVSLLFILLLLCSNLFGATQTLRFFTSFDTPDAKLAQAILEEAFKQNNYQITFIIEPYRRSISRANTEGDGEVLRVENLKKIDPEITHNLIPITEPILEVPVFVVNHSPISTFSSYSDLKPYKNGVLKGIRILEENVPNIFTLSSYSNLFKMLKKKRIDNFITSDYFIEEITYNTEFKPQLYIHILLTINLHTYLNSKHYKLINPISITLKKMKQNGTYKHLESSIRNKYYSLH</sequence>
<dbReference type="EMBL" id="JAGSOY010000084">
    <property type="protein sequence ID" value="MBU2713510.1"/>
    <property type="molecule type" value="Genomic_DNA"/>
</dbReference>
<reference evidence="1 2" key="1">
    <citation type="submission" date="2021-04" db="EMBL/GenBank/DDBJ databases">
        <authorList>
            <person name="Pira H."/>
            <person name="Risdian C."/>
            <person name="Wink J."/>
        </authorList>
    </citation>
    <scope>NUCLEOTIDE SEQUENCE [LARGE SCALE GENOMIC DNA]</scope>
    <source>
        <strain evidence="1 2">WH53</strain>
    </source>
</reference>
<dbReference type="RefSeq" id="WP_215821796.1">
    <property type="nucleotide sequence ID" value="NZ_JAGSOY010000084.1"/>
</dbReference>
<keyword evidence="2" id="KW-1185">Reference proteome</keyword>
<gene>
    <name evidence="1" type="ORF">KCG35_20835</name>
</gene>
<name>A0ABS5ZHV2_9GAMM</name>
<protein>
    <submittedName>
        <fullName evidence="1">ABC transporter substrate-binding protein</fullName>
    </submittedName>
</protein>
<organism evidence="1 2">
    <name type="scientific">Zooshikella harenae</name>
    <dbReference type="NCBI Taxonomy" id="2827238"/>
    <lineage>
        <taxon>Bacteria</taxon>
        <taxon>Pseudomonadati</taxon>
        <taxon>Pseudomonadota</taxon>
        <taxon>Gammaproteobacteria</taxon>
        <taxon>Oceanospirillales</taxon>
        <taxon>Zooshikellaceae</taxon>
        <taxon>Zooshikella</taxon>
    </lineage>
</organism>
<dbReference type="Proteomes" id="UP000690515">
    <property type="component" value="Unassembled WGS sequence"/>
</dbReference>
<comment type="caution">
    <text evidence="1">The sequence shown here is derived from an EMBL/GenBank/DDBJ whole genome shotgun (WGS) entry which is preliminary data.</text>
</comment>
<evidence type="ECO:0000313" key="2">
    <source>
        <dbReference type="Proteomes" id="UP000690515"/>
    </source>
</evidence>